<feature type="repeat" description="Solcar" evidence="9">
    <location>
        <begin position="206"/>
        <end position="291"/>
    </location>
</feature>
<dbReference type="AlphaFoldDB" id="A0A139A2C1"/>
<evidence type="ECO:0000256" key="7">
    <source>
        <dbReference type="ARBA" id="ARBA00023128"/>
    </source>
</evidence>
<evidence type="ECO:0000256" key="1">
    <source>
        <dbReference type="ARBA" id="ARBA00004225"/>
    </source>
</evidence>
<organism evidence="12 13">
    <name type="scientific">Gonapodya prolifera (strain JEL478)</name>
    <name type="common">Monoblepharis prolifera</name>
    <dbReference type="NCBI Taxonomy" id="1344416"/>
    <lineage>
        <taxon>Eukaryota</taxon>
        <taxon>Fungi</taxon>
        <taxon>Fungi incertae sedis</taxon>
        <taxon>Chytridiomycota</taxon>
        <taxon>Chytridiomycota incertae sedis</taxon>
        <taxon>Monoblepharidomycetes</taxon>
        <taxon>Monoblepharidales</taxon>
        <taxon>Gonapodyaceae</taxon>
        <taxon>Gonapodya</taxon>
    </lineage>
</organism>
<dbReference type="GO" id="GO:0015227">
    <property type="term" value="F:O-acyl-L-carnitine transmembrane transporter activity"/>
    <property type="evidence" value="ECO:0007669"/>
    <property type="project" value="TreeGrafter"/>
</dbReference>
<dbReference type="InterPro" id="IPR023395">
    <property type="entry name" value="MCP_dom_sf"/>
</dbReference>
<dbReference type="OrthoDB" id="14252at2759"/>
<feature type="transmembrane region" description="Helical" evidence="11">
    <location>
        <begin position="20"/>
        <end position="40"/>
    </location>
</feature>
<gene>
    <name evidence="12" type="ORF">M427DRAFT_61515</name>
</gene>
<keyword evidence="8 9" id="KW-0472">Membrane</keyword>
<dbReference type="PANTHER" id="PTHR45624">
    <property type="entry name" value="MITOCHONDRIAL BASIC AMINO ACIDS TRANSPORTER-RELATED"/>
    <property type="match status" value="1"/>
</dbReference>
<dbReference type="Pfam" id="PF00153">
    <property type="entry name" value="Mito_carr"/>
    <property type="match status" value="3"/>
</dbReference>
<name>A0A139A2C1_GONPJ</name>
<dbReference type="Proteomes" id="UP000070544">
    <property type="component" value="Unassembled WGS sequence"/>
</dbReference>
<dbReference type="PROSITE" id="PS50920">
    <property type="entry name" value="SOLCAR"/>
    <property type="match status" value="3"/>
</dbReference>
<dbReference type="InterPro" id="IPR018108">
    <property type="entry name" value="MCP_transmembrane"/>
</dbReference>
<feature type="repeat" description="Solcar" evidence="9">
    <location>
        <begin position="117"/>
        <end position="198"/>
    </location>
</feature>
<evidence type="ECO:0000256" key="6">
    <source>
        <dbReference type="ARBA" id="ARBA00022989"/>
    </source>
</evidence>
<evidence type="ECO:0000256" key="4">
    <source>
        <dbReference type="ARBA" id="ARBA00022692"/>
    </source>
</evidence>
<dbReference type="GO" id="GO:1902603">
    <property type="term" value="P:carnitine transmembrane transport"/>
    <property type="evidence" value="ECO:0007669"/>
    <property type="project" value="TreeGrafter"/>
</dbReference>
<dbReference type="GO" id="GO:0006839">
    <property type="term" value="P:mitochondrial transport"/>
    <property type="evidence" value="ECO:0007669"/>
    <property type="project" value="TreeGrafter"/>
</dbReference>
<dbReference type="EMBL" id="KQ965814">
    <property type="protein sequence ID" value="KXS10788.1"/>
    <property type="molecule type" value="Genomic_DNA"/>
</dbReference>
<keyword evidence="4 9" id="KW-0812">Transmembrane</keyword>
<feature type="repeat" description="Solcar" evidence="9">
    <location>
        <begin position="17"/>
        <end position="102"/>
    </location>
</feature>
<dbReference type="InterPro" id="IPR050567">
    <property type="entry name" value="Mitochondrial_Carrier"/>
</dbReference>
<evidence type="ECO:0000256" key="10">
    <source>
        <dbReference type="RuleBase" id="RU000488"/>
    </source>
</evidence>
<dbReference type="Gene3D" id="1.50.40.10">
    <property type="entry name" value="Mitochondrial carrier domain"/>
    <property type="match status" value="2"/>
</dbReference>
<evidence type="ECO:0000313" key="12">
    <source>
        <dbReference type="EMBL" id="KXS10788.1"/>
    </source>
</evidence>
<evidence type="ECO:0000256" key="2">
    <source>
        <dbReference type="ARBA" id="ARBA00006375"/>
    </source>
</evidence>
<proteinExistence type="inferred from homology"/>
<protein>
    <submittedName>
        <fullName evidence="12">Mitochondrial carrier</fullName>
    </submittedName>
</protein>
<comment type="subcellular location">
    <subcellularLocation>
        <location evidence="1">Mitochondrion membrane</location>
        <topology evidence="1">Multi-pass membrane protein</topology>
    </subcellularLocation>
</comment>
<sequence>MSSDAQPVETKKKGRGLAGLKSFISGGVGGICLVLVGHPFDLIKVRLQTAKPGEYSGTLDVIRKAIKADGLLGLYRGVIPPIIGITPVFALYFWGYEMGAQLVRYYSNKPEGTLSTWQICQAGFYSAIPGTLLMGPMERIKIVLQTPNSPYKTIGQATAHIWKDGGVRSLFRGTFATLVRDGPASMAWFATYEVVKAALSPPGGSMSPGAVLFAGGIAGVANWTVAIPPDVIKSRIQSSPAGTYKGFVDATMKTVAAEGPSALFKGLGPAMLRAFPANAANFLGVEVSRKALDKIM</sequence>
<keyword evidence="6 11" id="KW-1133">Transmembrane helix</keyword>
<dbReference type="OMA" id="NWAVGIP"/>
<comment type="similarity">
    <text evidence="2 10">Belongs to the mitochondrial carrier (TC 2.A.29) family.</text>
</comment>
<evidence type="ECO:0000256" key="5">
    <source>
        <dbReference type="ARBA" id="ARBA00022737"/>
    </source>
</evidence>
<dbReference type="PANTHER" id="PTHR45624:SF4">
    <property type="entry name" value="CONGESTED-LIKE TRACHEA PROTEIN-RELATED"/>
    <property type="match status" value="1"/>
</dbReference>
<evidence type="ECO:0000256" key="11">
    <source>
        <dbReference type="SAM" id="Phobius"/>
    </source>
</evidence>
<evidence type="ECO:0000313" key="13">
    <source>
        <dbReference type="Proteomes" id="UP000070544"/>
    </source>
</evidence>
<reference evidence="12 13" key="1">
    <citation type="journal article" date="2015" name="Genome Biol. Evol.">
        <title>Phylogenomic analyses indicate that early fungi evolved digesting cell walls of algal ancestors of land plants.</title>
        <authorList>
            <person name="Chang Y."/>
            <person name="Wang S."/>
            <person name="Sekimoto S."/>
            <person name="Aerts A.L."/>
            <person name="Choi C."/>
            <person name="Clum A."/>
            <person name="LaButti K.M."/>
            <person name="Lindquist E.A."/>
            <person name="Yee Ngan C."/>
            <person name="Ohm R.A."/>
            <person name="Salamov A.A."/>
            <person name="Grigoriev I.V."/>
            <person name="Spatafora J.W."/>
            <person name="Berbee M.L."/>
        </authorList>
    </citation>
    <scope>NUCLEOTIDE SEQUENCE [LARGE SCALE GENOMIC DNA]</scope>
    <source>
        <strain evidence="12 13">JEL478</strain>
    </source>
</reference>
<keyword evidence="7" id="KW-0496">Mitochondrion</keyword>
<feature type="transmembrane region" description="Helical" evidence="11">
    <location>
        <begin position="73"/>
        <end position="94"/>
    </location>
</feature>
<dbReference type="GO" id="GO:0031966">
    <property type="term" value="C:mitochondrial membrane"/>
    <property type="evidence" value="ECO:0007669"/>
    <property type="project" value="UniProtKB-SubCell"/>
</dbReference>
<evidence type="ECO:0000256" key="9">
    <source>
        <dbReference type="PROSITE-ProRule" id="PRU00282"/>
    </source>
</evidence>
<dbReference type="STRING" id="1344416.A0A139A2C1"/>
<keyword evidence="3 10" id="KW-0813">Transport</keyword>
<evidence type="ECO:0000256" key="8">
    <source>
        <dbReference type="ARBA" id="ARBA00023136"/>
    </source>
</evidence>
<dbReference type="SUPFAM" id="SSF103506">
    <property type="entry name" value="Mitochondrial carrier"/>
    <property type="match status" value="1"/>
</dbReference>
<keyword evidence="5" id="KW-0677">Repeat</keyword>
<keyword evidence="13" id="KW-1185">Reference proteome</keyword>
<accession>A0A139A2C1</accession>
<evidence type="ECO:0000256" key="3">
    <source>
        <dbReference type="ARBA" id="ARBA00022448"/>
    </source>
</evidence>